<dbReference type="SUPFAM" id="SSF49493">
    <property type="entry name" value="HSP40/DnaJ peptide-binding domain"/>
    <property type="match status" value="2"/>
</dbReference>
<dbReference type="AlphaFoldDB" id="A0A8J8NZ52"/>
<dbReference type="SUPFAM" id="SSF57938">
    <property type="entry name" value="DnaJ/Hsp40 cysteine-rich domain"/>
    <property type="match status" value="1"/>
</dbReference>
<dbReference type="Gene3D" id="1.10.287.110">
    <property type="entry name" value="DnaJ domain"/>
    <property type="match status" value="1"/>
</dbReference>
<dbReference type="CDD" id="cd06257">
    <property type="entry name" value="DnaJ"/>
    <property type="match status" value="1"/>
</dbReference>
<dbReference type="FunFam" id="2.60.260.20:FF:000005">
    <property type="entry name" value="Chaperone protein dnaJ 1, mitochondrial"/>
    <property type="match status" value="1"/>
</dbReference>
<evidence type="ECO:0000256" key="3">
    <source>
        <dbReference type="ARBA" id="ARBA00022771"/>
    </source>
</evidence>
<name>A0A8J8NZ52_HALGN</name>
<dbReference type="GO" id="GO:0031072">
    <property type="term" value="F:heat shock protein binding"/>
    <property type="evidence" value="ECO:0007669"/>
    <property type="project" value="InterPro"/>
</dbReference>
<dbReference type="CDD" id="cd10719">
    <property type="entry name" value="DnaJ_zf"/>
    <property type="match status" value="1"/>
</dbReference>
<dbReference type="SMART" id="SM00271">
    <property type="entry name" value="DnaJ"/>
    <property type="match status" value="1"/>
</dbReference>
<protein>
    <recommendedName>
        <fullName evidence="11">Chaperone protein DnaJ</fullName>
    </recommendedName>
</protein>
<evidence type="ECO:0000256" key="2">
    <source>
        <dbReference type="ARBA" id="ARBA00022737"/>
    </source>
</evidence>
<dbReference type="FunFam" id="2.10.230.10:FF:000002">
    <property type="entry name" value="Molecular chaperone DnaJ"/>
    <property type="match status" value="1"/>
</dbReference>
<organism evidence="9 10">
    <name type="scientific">Halteria grandinella</name>
    <dbReference type="NCBI Taxonomy" id="5974"/>
    <lineage>
        <taxon>Eukaryota</taxon>
        <taxon>Sar</taxon>
        <taxon>Alveolata</taxon>
        <taxon>Ciliophora</taxon>
        <taxon>Intramacronucleata</taxon>
        <taxon>Spirotrichea</taxon>
        <taxon>Stichotrichia</taxon>
        <taxon>Sporadotrichida</taxon>
        <taxon>Halteriidae</taxon>
        <taxon>Halteria</taxon>
    </lineage>
</organism>
<sequence length="474" mass="51772">MLTMANSAFISKASQATNTGFLLARNLRSTLYSNSRVAQIISTQQQQRGFFTSNKKNDTLWTKAMLLGRGQMLYRQESRGFRASSVLNNSDYYKTLGVGKSATQDEIKKAYFKLAKEYHPDVNKSPNAKEKFATINEAYETLGDDSKRRVYDQTGMNSDEQQQHGAGFGGQGQGFGGFEGFYDQFRGAQGGQQGAHPFGDIFEEFEKMFSGGGQQRGSSRGQKAQMKGQDIIMNLEIDFMEAINGSNKTLTFSRTDVCGTCKGSKSKPGTSPSNCGGCGGTGFQTIRQGPFTIQQVCGNCDGSGQVIRNPCMTCRGKGAVFNSVKETINIPKGVDTGVNLRVSKKGHYTPGGGPAGDLMVQIKVKPHPYFKRDGSDIQTDLFVTVSQAILGAELKVQTLYGDVKMKIDPGVQNEEKKKIANYGVTKLPPNHHSKGNHFVTVKIIIPKKLNEEQRKAMEAFAKLEDPAPQQSSSV</sequence>
<dbReference type="InterPro" id="IPR001305">
    <property type="entry name" value="HSP_DnaJ_Cys-rich_dom"/>
</dbReference>
<feature type="domain" description="J" evidence="7">
    <location>
        <begin position="91"/>
        <end position="155"/>
    </location>
</feature>
<dbReference type="InterPro" id="IPR008971">
    <property type="entry name" value="HSP40/DnaJ_pept-bd"/>
</dbReference>
<dbReference type="HAMAP" id="MF_01152">
    <property type="entry name" value="DnaJ"/>
    <property type="match status" value="1"/>
</dbReference>
<dbReference type="InterPro" id="IPR001623">
    <property type="entry name" value="DnaJ_domain"/>
</dbReference>
<dbReference type="GO" id="GO:0042026">
    <property type="term" value="P:protein refolding"/>
    <property type="evidence" value="ECO:0007669"/>
    <property type="project" value="TreeGrafter"/>
</dbReference>
<dbReference type="GO" id="GO:0005737">
    <property type="term" value="C:cytoplasm"/>
    <property type="evidence" value="ECO:0007669"/>
    <property type="project" value="TreeGrafter"/>
</dbReference>
<comment type="caution">
    <text evidence="9">The sequence shown here is derived from an EMBL/GenBank/DDBJ whole genome shotgun (WGS) entry which is preliminary data.</text>
</comment>
<evidence type="ECO:0000313" key="10">
    <source>
        <dbReference type="Proteomes" id="UP000785679"/>
    </source>
</evidence>
<dbReference type="GO" id="GO:0051082">
    <property type="term" value="F:unfolded protein binding"/>
    <property type="evidence" value="ECO:0007669"/>
    <property type="project" value="InterPro"/>
</dbReference>
<dbReference type="InterPro" id="IPR012724">
    <property type="entry name" value="DnaJ"/>
</dbReference>
<evidence type="ECO:0000313" key="9">
    <source>
        <dbReference type="EMBL" id="TNV82751.1"/>
    </source>
</evidence>
<dbReference type="PROSITE" id="PS51188">
    <property type="entry name" value="ZF_CR"/>
    <property type="match status" value="1"/>
</dbReference>
<dbReference type="PROSITE" id="PS50076">
    <property type="entry name" value="DNAJ_2"/>
    <property type="match status" value="1"/>
</dbReference>
<dbReference type="GO" id="GO:0009408">
    <property type="term" value="P:response to heat"/>
    <property type="evidence" value="ECO:0007669"/>
    <property type="project" value="InterPro"/>
</dbReference>
<proteinExistence type="inferred from homology"/>
<dbReference type="GO" id="GO:0005524">
    <property type="term" value="F:ATP binding"/>
    <property type="evidence" value="ECO:0007669"/>
    <property type="project" value="InterPro"/>
</dbReference>
<dbReference type="PANTHER" id="PTHR43096">
    <property type="entry name" value="DNAJ HOMOLOG 1, MITOCHONDRIAL-RELATED"/>
    <property type="match status" value="1"/>
</dbReference>
<dbReference type="PROSITE" id="PS00636">
    <property type="entry name" value="DNAJ_1"/>
    <property type="match status" value="1"/>
</dbReference>
<dbReference type="Gene3D" id="2.10.230.10">
    <property type="entry name" value="Heat shock protein DnaJ, cysteine-rich domain"/>
    <property type="match status" value="1"/>
</dbReference>
<dbReference type="InterPro" id="IPR018253">
    <property type="entry name" value="DnaJ_domain_CS"/>
</dbReference>
<gene>
    <name evidence="9" type="ORF">FGO68_gene16355</name>
</gene>
<feature type="domain" description="CR-type" evidence="8">
    <location>
        <begin position="245"/>
        <end position="323"/>
    </location>
</feature>
<dbReference type="EMBL" id="RRYP01004587">
    <property type="protein sequence ID" value="TNV82751.1"/>
    <property type="molecule type" value="Genomic_DNA"/>
</dbReference>
<evidence type="ECO:0000259" key="7">
    <source>
        <dbReference type="PROSITE" id="PS50076"/>
    </source>
</evidence>
<evidence type="ECO:0000256" key="1">
    <source>
        <dbReference type="ARBA" id="ARBA00022723"/>
    </source>
</evidence>
<accession>A0A8J8NZ52</accession>
<dbReference type="Proteomes" id="UP000785679">
    <property type="component" value="Unassembled WGS sequence"/>
</dbReference>
<dbReference type="CDD" id="cd10747">
    <property type="entry name" value="DnaJ_C"/>
    <property type="match status" value="1"/>
</dbReference>
<keyword evidence="10" id="KW-1185">Reference proteome</keyword>
<evidence type="ECO:0000256" key="4">
    <source>
        <dbReference type="ARBA" id="ARBA00022833"/>
    </source>
</evidence>
<keyword evidence="2" id="KW-0677">Repeat</keyword>
<evidence type="ECO:0008006" key="11">
    <source>
        <dbReference type="Google" id="ProtNLM"/>
    </source>
</evidence>
<feature type="zinc finger region" description="CR-type" evidence="6">
    <location>
        <begin position="245"/>
        <end position="323"/>
    </location>
</feature>
<evidence type="ECO:0000259" key="8">
    <source>
        <dbReference type="PROSITE" id="PS51188"/>
    </source>
</evidence>
<dbReference type="InterPro" id="IPR036869">
    <property type="entry name" value="J_dom_sf"/>
</dbReference>
<evidence type="ECO:0000256" key="5">
    <source>
        <dbReference type="ARBA" id="ARBA00023186"/>
    </source>
</evidence>
<dbReference type="Pfam" id="PF00226">
    <property type="entry name" value="DnaJ"/>
    <property type="match status" value="1"/>
</dbReference>
<evidence type="ECO:0000256" key="6">
    <source>
        <dbReference type="PROSITE-ProRule" id="PRU00546"/>
    </source>
</evidence>
<keyword evidence="1 6" id="KW-0479">Metal-binding</keyword>
<dbReference type="InterPro" id="IPR036410">
    <property type="entry name" value="HSP_DnaJ_Cys-rich_dom_sf"/>
</dbReference>
<dbReference type="PANTHER" id="PTHR43096:SF52">
    <property type="entry name" value="DNAJ HOMOLOG 1, MITOCHONDRIAL-RELATED"/>
    <property type="match status" value="1"/>
</dbReference>
<dbReference type="Pfam" id="PF00684">
    <property type="entry name" value="DnaJ_CXXCXGXG"/>
    <property type="match status" value="1"/>
</dbReference>
<dbReference type="InterPro" id="IPR002939">
    <property type="entry name" value="DnaJ_C"/>
</dbReference>
<dbReference type="Pfam" id="PF01556">
    <property type="entry name" value="DnaJ_C"/>
    <property type="match status" value="1"/>
</dbReference>
<reference evidence="9" key="1">
    <citation type="submission" date="2019-06" db="EMBL/GenBank/DDBJ databases">
        <authorList>
            <person name="Zheng W."/>
        </authorList>
    </citation>
    <scope>NUCLEOTIDE SEQUENCE</scope>
    <source>
        <strain evidence="9">QDHG01</strain>
    </source>
</reference>
<dbReference type="Gene3D" id="2.60.260.20">
    <property type="entry name" value="Urease metallochaperone UreE, N-terminal domain"/>
    <property type="match status" value="2"/>
</dbReference>
<keyword evidence="5" id="KW-0143">Chaperone</keyword>
<dbReference type="SUPFAM" id="SSF46565">
    <property type="entry name" value="Chaperone J-domain"/>
    <property type="match status" value="1"/>
</dbReference>
<dbReference type="PRINTS" id="PR00625">
    <property type="entry name" value="JDOMAIN"/>
</dbReference>
<dbReference type="OrthoDB" id="10256793at2759"/>
<dbReference type="GO" id="GO:0008270">
    <property type="term" value="F:zinc ion binding"/>
    <property type="evidence" value="ECO:0007669"/>
    <property type="project" value="UniProtKB-KW"/>
</dbReference>
<keyword evidence="4 6" id="KW-0862">Zinc</keyword>
<keyword evidence="3 6" id="KW-0863">Zinc-finger</keyword>